<feature type="compositionally biased region" description="Basic and acidic residues" evidence="7">
    <location>
        <begin position="201"/>
        <end position="213"/>
    </location>
</feature>
<feature type="domain" description="HTH myb-type" evidence="9">
    <location>
        <begin position="64"/>
        <end position="118"/>
    </location>
</feature>
<evidence type="ECO:0000256" key="7">
    <source>
        <dbReference type="SAM" id="MobiDB-lite"/>
    </source>
</evidence>
<protein>
    <submittedName>
        <fullName evidence="10">Transcription factor MYB3-like protein</fullName>
    </submittedName>
</protein>
<evidence type="ECO:0000259" key="9">
    <source>
        <dbReference type="PROSITE" id="PS51294"/>
    </source>
</evidence>
<feature type="domain" description="HTH myb-type" evidence="9">
    <location>
        <begin position="11"/>
        <end position="63"/>
    </location>
</feature>
<dbReference type="CDD" id="cd00167">
    <property type="entry name" value="SANT"/>
    <property type="match status" value="2"/>
</dbReference>
<evidence type="ECO:0000259" key="8">
    <source>
        <dbReference type="PROSITE" id="PS50090"/>
    </source>
</evidence>
<dbReference type="Gene3D" id="1.10.10.60">
    <property type="entry name" value="Homeodomain-like"/>
    <property type="match status" value="2"/>
</dbReference>
<dbReference type="InterPro" id="IPR009057">
    <property type="entry name" value="Homeodomain-like_sf"/>
</dbReference>
<comment type="caution">
    <text evidence="10">The sequence shown here is derived from an EMBL/GenBank/DDBJ whole genome shotgun (WGS) entry which is preliminary data.</text>
</comment>
<organism evidence="10 11">
    <name type="scientific">Cinnamomum micranthum f. kanehirae</name>
    <dbReference type="NCBI Taxonomy" id="337451"/>
    <lineage>
        <taxon>Eukaryota</taxon>
        <taxon>Viridiplantae</taxon>
        <taxon>Streptophyta</taxon>
        <taxon>Embryophyta</taxon>
        <taxon>Tracheophyta</taxon>
        <taxon>Spermatophyta</taxon>
        <taxon>Magnoliopsida</taxon>
        <taxon>Magnoliidae</taxon>
        <taxon>Laurales</taxon>
        <taxon>Lauraceae</taxon>
        <taxon>Cinnamomum</taxon>
    </lineage>
</organism>
<dbReference type="PROSITE" id="PS50090">
    <property type="entry name" value="MYB_LIKE"/>
    <property type="match status" value="2"/>
</dbReference>
<dbReference type="PANTHER" id="PTHR10641">
    <property type="entry name" value="MYB FAMILY TRANSCRIPTION FACTOR"/>
    <property type="match status" value="1"/>
</dbReference>
<dbReference type="EMBL" id="QPKB01000007">
    <property type="protein sequence ID" value="RWR88655.1"/>
    <property type="molecule type" value="Genomic_DNA"/>
</dbReference>
<dbReference type="InterPro" id="IPR001005">
    <property type="entry name" value="SANT/Myb"/>
</dbReference>
<dbReference type="FunFam" id="1.10.10.60:FF:000310">
    <property type="entry name" value="MYB transcription factor"/>
    <property type="match status" value="1"/>
</dbReference>
<evidence type="ECO:0000256" key="4">
    <source>
        <dbReference type="ARBA" id="ARBA00023125"/>
    </source>
</evidence>
<dbReference type="FunFam" id="1.10.10.60:FF:000001">
    <property type="entry name" value="MYB-related transcription factor"/>
    <property type="match status" value="1"/>
</dbReference>
<dbReference type="STRING" id="337451.A0A443PD22"/>
<evidence type="ECO:0000313" key="11">
    <source>
        <dbReference type="Proteomes" id="UP000283530"/>
    </source>
</evidence>
<sequence length="400" mass="44511">MGRGRAPCCEKVGLKKGPWTPAEDMRLMAYIHKHGHGNWRALPKQAGLLRCGKSCRLRWINYLRPDVKRGNFTPEEEETIIKLHELLGNKWSKIASRLPGRTDNEIKNVWNTHLKKRLVSKESNPTSHKSKESSSSSSSNSSVSYCDQGEGIGHEEQVNTVINSKECDAVLMEERIEIAIEPDIWDMLEDGPCQLQETNDNELKDKWDTDSRSLSKGPNLLIDGPKQSLSPSSSSSTSNSYGSYSIPTDGKGPAEQTVPPLETGGLVDVLDIEHQEMKNDQSNLETATTSLHLNLDFWGMLDDELCFFPSTTVGPMGDQGLHQHTSEEEPKEIDSKMWISYLENELGLWATGGDDQQSQTNSTLGSLAPCPHYDGKLEVEIDPVITYFQSHPSSPAIFSL</sequence>
<evidence type="ECO:0000256" key="1">
    <source>
        <dbReference type="ARBA" id="ARBA00004123"/>
    </source>
</evidence>
<dbReference type="SUPFAM" id="SSF46689">
    <property type="entry name" value="Homeodomain-like"/>
    <property type="match status" value="1"/>
</dbReference>
<dbReference type="GO" id="GO:0003677">
    <property type="term" value="F:DNA binding"/>
    <property type="evidence" value="ECO:0007669"/>
    <property type="project" value="UniProtKB-KW"/>
</dbReference>
<feature type="region of interest" description="Disordered" evidence="7">
    <location>
        <begin position="117"/>
        <end position="149"/>
    </location>
</feature>
<gene>
    <name evidence="10" type="ORF">CKAN_01768800</name>
</gene>
<feature type="compositionally biased region" description="Low complexity" evidence="7">
    <location>
        <begin position="123"/>
        <end position="144"/>
    </location>
</feature>
<comment type="subcellular location">
    <subcellularLocation>
        <location evidence="1">Nucleus</location>
    </subcellularLocation>
</comment>
<evidence type="ECO:0000256" key="5">
    <source>
        <dbReference type="ARBA" id="ARBA00023163"/>
    </source>
</evidence>
<evidence type="ECO:0000256" key="3">
    <source>
        <dbReference type="ARBA" id="ARBA00023015"/>
    </source>
</evidence>
<dbReference type="Pfam" id="PF00249">
    <property type="entry name" value="Myb_DNA-binding"/>
    <property type="match status" value="2"/>
</dbReference>
<dbReference type="Proteomes" id="UP000283530">
    <property type="component" value="Unassembled WGS sequence"/>
</dbReference>
<dbReference type="PROSITE" id="PS51294">
    <property type="entry name" value="HTH_MYB"/>
    <property type="match status" value="2"/>
</dbReference>
<dbReference type="AlphaFoldDB" id="A0A443PD22"/>
<keyword evidence="11" id="KW-1185">Reference proteome</keyword>
<reference evidence="10 11" key="1">
    <citation type="journal article" date="2019" name="Nat. Plants">
        <title>Stout camphor tree genome fills gaps in understanding of flowering plant genome evolution.</title>
        <authorList>
            <person name="Chaw S.M."/>
            <person name="Liu Y.C."/>
            <person name="Wu Y.W."/>
            <person name="Wang H.Y."/>
            <person name="Lin C.I."/>
            <person name="Wu C.S."/>
            <person name="Ke H.M."/>
            <person name="Chang L.Y."/>
            <person name="Hsu C.Y."/>
            <person name="Yang H.T."/>
            <person name="Sudianto E."/>
            <person name="Hsu M.H."/>
            <person name="Wu K.P."/>
            <person name="Wang L.N."/>
            <person name="Leebens-Mack J.H."/>
            <person name="Tsai I.J."/>
        </authorList>
    </citation>
    <scope>NUCLEOTIDE SEQUENCE [LARGE SCALE GENOMIC DNA]</scope>
    <source>
        <strain evidence="11">cv. Chaw 1501</strain>
        <tissue evidence="10">Young leaves</tissue>
    </source>
</reference>
<evidence type="ECO:0000256" key="6">
    <source>
        <dbReference type="ARBA" id="ARBA00023242"/>
    </source>
</evidence>
<keyword evidence="4" id="KW-0238">DNA-binding</keyword>
<keyword evidence="6" id="KW-0539">Nucleus</keyword>
<dbReference type="PANTHER" id="PTHR10641:SF1103">
    <property type="entry name" value="TRANSCRIPTION FACTOR MYB72"/>
    <property type="match status" value="1"/>
</dbReference>
<feature type="compositionally biased region" description="Low complexity" evidence="7">
    <location>
        <begin position="228"/>
        <end position="245"/>
    </location>
</feature>
<keyword evidence="3" id="KW-0805">Transcription regulation</keyword>
<proteinExistence type="predicted"/>
<accession>A0A443PD22</accession>
<evidence type="ECO:0000313" key="10">
    <source>
        <dbReference type="EMBL" id="RWR88655.1"/>
    </source>
</evidence>
<dbReference type="GO" id="GO:0005634">
    <property type="term" value="C:nucleus"/>
    <property type="evidence" value="ECO:0007669"/>
    <property type="project" value="UniProtKB-SubCell"/>
</dbReference>
<name>A0A443PD22_9MAGN</name>
<feature type="region of interest" description="Disordered" evidence="7">
    <location>
        <begin position="195"/>
        <end position="259"/>
    </location>
</feature>
<feature type="domain" description="Myb-like" evidence="8">
    <location>
        <begin position="11"/>
        <end position="63"/>
    </location>
</feature>
<keyword evidence="5" id="KW-0804">Transcription</keyword>
<feature type="domain" description="Myb-like" evidence="8">
    <location>
        <begin position="64"/>
        <end position="114"/>
    </location>
</feature>
<keyword evidence="2" id="KW-0677">Repeat</keyword>
<evidence type="ECO:0000256" key="2">
    <source>
        <dbReference type="ARBA" id="ARBA00022737"/>
    </source>
</evidence>
<dbReference type="InterPro" id="IPR015495">
    <property type="entry name" value="Myb_TF_plants"/>
</dbReference>
<dbReference type="InterPro" id="IPR017930">
    <property type="entry name" value="Myb_dom"/>
</dbReference>
<dbReference type="SMART" id="SM00717">
    <property type="entry name" value="SANT"/>
    <property type="match status" value="2"/>
</dbReference>
<dbReference type="OrthoDB" id="2143914at2759"/>